<feature type="domain" description="Peptidase M20 dimerisation" evidence="7">
    <location>
        <begin position="272"/>
        <end position="366"/>
    </location>
</feature>
<dbReference type="AlphaFoldDB" id="A0A2K2DEI8"/>
<dbReference type="InterPro" id="IPR011650">
    <property type="entry name" value="Peptidase_M20_dimer"/>
</dbReference>
<protein>
    <recommendedName>
        <fullName evidence="7">Peptidase M20 dimerisation domain-containing protein</fullName>
    </recommendedName>
</protein>
<dbReference type="Gene3D" id="3.30.70.360">
    <property type="match status" value="1"/>
</dbReference>
<evidence type="ECO:0000256" key="5">
    <source>
        <dbReference type="SAM" id="MobiDB-lite"/>
    </source>
</evidence>
<reference evidence="8" key="2">
    <citation type="submission" date="2017-06" db="EMBL/GenBank/DDBJ databases">
        <title>WGS assembly of Brachypodium distachyon.</title>
        <authorList>
            <consortium name="The International Brachypodium Initiative"/>
            <person name="Lucas S."/>
            <person name="Harmon-Smith M."/>
            <person name="Lail K."/>
            <person name="Tice H."/>
            <person name="Grimwood J."/>
            <person name="Bruce D."/>
            <person name="Barry K."/>
            <person name="Shu S."/>
            <person name="Lindquist E."/>
            <person name="Wang M."/>
            <person name="Pitluck S."/>
            <person name="Vogel J.P."/>
            <person name="Garvin D.F."/>
            <person name="Mockler T.C."/>
            <person name="Schmutz J."/>
            <person name="Rokhsar D."/>
            <person name="Bevan M.W."/>
        </authorList>
    </citation>
    <scope>NUCLEOTIDE SEQUENCE</scope>
    <source>
        <strain evidence="8">Bd21</strain>
    </source>
</reference>
<dbReference type="InterPro" id="IPR036264">
    <property type="entry name" value="Bact_exopeptidase_dim_dom"/>
</dbReference>
<name>A0A2K2DEI8_BRADI</name>
<keyword evidence="10" id="KW-1185">Reference proteome</keyword>
<keyword evidence="4" id="KW-0378">Hydrolase</keyword>
<evidence type="ECO:0000256" key="4">
    <source>
        <dbReference type="ARBA" id="ARBA00022801"/>
    </source>
</evidence>
<feature type="compositionally biased region" description="Basic residues" evidence="5">
    <location>
        <begin position="1"/>
        <end position="11"/>
    </location>
</feature>
<gene>
    <name evidence="9" type="primary">LOC100821701</name>
    <name evidence="8" type="ORF">BRADI_2g47790v3</name>
</gene>
<evidence type="ECO:0000256" key="3">
    <source>
        <dbReference type="ARBA" id="ARBA00022729"/>
    </source>
</evidence>
<dbReference type="ExpressionAtlas" id="A0A2K2DEI8">
    <property type="expression patterns" value="baseline and differential"/>
</dbReference>
<feature type="region of interest" description="Disordered" evidence="5">
    <location>
        <begin position="1"/>
        <end position="20"/>
    </location>
</feature>
<evidence type="ECO:0000313" key="9">
    <source>
        <dbReference type="EnsemblPlants" id="PNT72680"/>
    </source>
</evidence>
<proteinExistence type="inferred from homology"/>
<dbReference type="Gramene" id="PNT72680">
    <property type="protein sequence ID" value="PNT72680"/>
    <property type="gene ID" value="BRADI_2g47790v3"/>
</dbReference>
<dbReference type="GO" id="GO:0010179">
    <property type="term" value="F:IAA-Ala conjugate hydrolase activity"/>
    <property type="evidence" value="ECO:0000318"/>
    <property type="project" value="GO_Central"/>
</dbReference>
<dbReference type="GO" id="GO:0009850">
    <property type="term" value="P:auxin metabolic process"/>
    <property type="evidence" value="ECO:0000318"/>
    <property type="project" value="GO_Central"/>
</dbReference>
<dbReference type="Pfam" id="PF01546">
    <property type="entry name" value="Peptidase_M20"/>
    <property type="match status" value="1"/>
</dbReference>
<keyword evidence="6" id="KW-0812">Transmembrane</keyword>
<dbReference type="EMBL" id="CM000881">
    <property type="protein sequence ID" value="PNT72680.1"/>
    <property type="molecule type" value="Genomic_DNA"/>
</dbReference>
<dbReference type="SUPFAM" id="SSF53187">
    <property type="entry name" value="Zn-dependent exopeptidases"/>
    <property type="match status" value="1"/>
</dbReference>
<feature type="transmembrane region" description="Helical" evidence="6">
    <location>
        <begin position="58"/>
        <end position="75"/>
    </location>
</feature>
<dbReference type="InterPro" id="IPR017439">
    <property type="entry name" value="Amidohydrolase"/>
</dbReference>
<dbReference type="Proteomes" id="UP000008810">
    <property type="component" value="Chromosome 2"/>
</dbReference>
<evidence type="ECO:0000259" key="7">
    <source>
        <dbReference type="Pfam" id="PF07687"/>
    </source>
</evidence>
<reference evidence="8 9" key="1">
    <citation type="journal article" date="2010" name="Nature">
        <title>Genome sequencing and analysis of the model grass Brachypodium distachyon.</title>
        <authorList>
            <consortium name="International Brachypodium Initiative"/>
        </authorList>
    </citation>
    <scope>NUCLEOTIDE SEQUENCE [LARGE SCALE GENOMIC DNA]</scope>
    <source>
        <strain evidence="8">Bd21</strain>
        <strain evidence="9">cv. Bd21</strain>
    </source>
</reference>
<organism evidence="8">
    <name type="scientific">Brachypodium distachyon</name>
    <name type="common">Purple false brome</name>
    <name type="synonym">Trachynia distachya</name>
    <dbReference type="NCBI Taxonomy" id="15368"/>
    <lineage>
        <taxon>Eukaryota</taxon>
        <taxon>Viridiplantae</taxon>
        <taxon>Streptophyta</taxon>
        <taxon>Embryophyta</taxon>
        <taxon>Tracheophyta</taxon>
        <taxon>Spermatophyta</taxon>
        <taxon>Magnoliopsida</taxon>
        <taxon>Liliopsida</taxon>
        <taxon>Poales</taxon>
        <taxon>Poaceae</taxon>
        <taxon>BOP clade</taxon>
        <taxon>Pooideae</taxon>
        <taxon>Stipodae</taxon>
        <taxon>Brachypodieae</taxon>
        <taxon>Brachypodium</taxon>
    </lineage>
</organism>
<dbReference type="RefSeq" id="XP_003567041.2">
    <property type="nucleotide sequence ID" value="XM_003566993.4"/>
</dbReference>
<keyword evidence="3" id="KW-0732">Signal</keyword>
<dbReference type="Pfam" id="PF07687">
    <property type="entry name" value="M20_dimer"/>
    <property type="match status" value="1"/>
</dbReference>
<dbReference type="PANTHER" id="PTHR11014:SF100">
    <property type="entry name" value="IAA-AMINO ACID HYDROLASE ILR1-LIKE 2"/>
    <property type="match status" value="1"/>
</dbReference>
<dbReference type="GeneID" id="100821701"/>
<dbReference type="EnsemblPlants" id="PNT72680">
    <property type="protein sequence ID" value="PNT72680"/>
    <property type="gene ID" value="BRADI_2g47790v3"/>
</dbReference>
<evidence type="ECO:0000256" key="1">
    <source>
        <dbReference type="ARBA" id="ARBA00003007"/>
    </source>
</evidence>
<keyword evidence="6" id="KW-0472">Membrane</keyword>
<sequence>MRTTRSRRRRTASTTSPHTTSRLRSCFFSSTDRHTAHTHCSTLRVRARCSTTKRPTPMGLLSRAGLLLAVAVALWCRASCASAEGGAGVLRWAKRPEFAAWMAGVRRAIHERPELAFEERETSALVRRELDAMGVRYEHPVAGTGVVAAVGTGRPPFVALRADMDALPLQEEVEWEHRSKVAGKMHACGHDAHTAMLLGAARILHEHRHDLQGTVILLFQPGEEIGIGARKMVEAGAVDKVEAIFGFHVTVMLPTGVVGSRAGPLLAGCGFFEAVITGKGGHAATPQSSVDPVLAASSVVLALQSLVSREADPLDAQVVTVTRFRGGGGALNVIPDSVTIGGTFRCFSNEGFARLKRRIEEVIVAQAAVHRCAAGVDFHAGGRPLLAPTTNSAALHAHFVAVATGTVGAGGVRGGMEPCMGSEDFAAFSEAVQGGSHFYFVGIRNESAGSVHDAHSPLFRVDEGALPYGAAMHATLAMTYLQQQRPRGDSHDEL</sequence>
<dbReference type="CDD" id="cd08017">
    <property type="entry name" value="M20_IAA_Hyd"/>
    <property type="match status" value="1"/>
</dbReference>
<keyword evidence="6" id="KW-1133">Transmembrane helix</keyword>
<dbReference type="FunFam" id="3.30.70.360:FF:000001">
    <property type="entry name" value="N-acetyldiaminopimelate deacetylase"/>
    <property type="match status" value="1"/>
</dbReference>
<evidence type="ECO:0000256" key="6">
    <source>
        <dbReference type="SAM" id="Phobius"/>
    </source>
</evidence>
<dbReference type="InterPro" id="IPR002933">
    <property type="entry name" value="Peptidase_M20"/>
</dbReference>
<accession>A0A2K2DEI8</accession>
<dbReference type="PANTHER" id="PTHR11014">
    <property type="entry name" value="PEPTIDASE M20 FAMILY MEMBER"/>
    <property type="match status" value="1"/>
</dbReference>
<evidence type="ECO:0000313" key="10">
    <source>
        <dbReference type="Proteomes" id="UP000008810"/>
    </source>
</evidence>
<dbReference type="SUPFAM" id="SSF55031">
    <property type="entry name" value="Bacterial exopeptidase dimerisation domain"/>
    <property type="match status" value="1"/>
</dbReference>
<dbReference type="STRING" id="15368.A0A2K2DEI8"/>
<evidence type="ECO:0000313" key="8">
    <source>
        <dbReference type="EMBL" id="PNT72680.1"/>
    </source>
</evidence>
<comment type="function">
    <text evidence="1">Hydrolyzes certain amino acid conjugates of the plant growth regulator indole-3-acetic acid (IAA).</text>
</comment>
<comment type="similarity">
    <text evidence="2">Belongs to the peptidase M20 family.</text>
</comment>
<evidence type="ECO:0000256" key="2">
    <source>
        <dbReference type="ARBA" id="ARBA00006153"/>
    </source>
</evidence>
<dbReference type="InterPro" id="IPR044757">
    <property type="entry name" value="ILR1-like_Hyd"/>
</dbReference>
<dbReference type="OrthoDB" id="6119954at2759"/>
<dbReference type="NCBIfam" id="TIGR01891">
    <property type="entry name" value="amidohydrolases"/>
    <property type="match status" value="1"/>
</dbReference>
<dbReference type="Gene3D" id="3.40.630.10">
    <property type="entry name" value="Zn peptidases"/>
    <property type="match status" value="1"/>
</dbReference>
<reference evidence="9" key="3">
    <citation type="submission" date="2018-08" db="UniProtKB">
        <authorList>
            <consortium name="EnsemblPlants"/>
        </authorList>
    </citation>
    <scope>IDENTIFICATION</scope>
    <source>
        <strain evidence="9">cv. Bd21</strain>
    </source>
</reference>